<dbReference type="EMBL" id="JAWSTH010000060">
    <property type="protein sequence ID" value="MDW5596619.1"/>
    <property type="molecule type" value="Genomic_DNA"/>
</dbReference>
<dbReference type="SUPFAM" id="SSF46785">
    <property type="entry name" value="Winged helix' DNA-binding domain"/>
    <property type="match status" value="1"/>
</dbReference>
<reference evidence="3 4" key="2">
    <citation type="submission" date="2023-10" db="EMBL/GenBank/DDBJ databases">
        <authorList>
            <person name="Han X.F."/>
        </authorList>
    </citation>
    <scope>NUCLEOTIDE SEQUENCE [LARGE SCALE GENOMIC DNA]</scope>
    <source>
        <strain evidence="3 4">KCTC 39840</strain>
    </source>
</reference>
<evidence type="ECO:0000259" key="2">
    <source>
        <dbReference type="Pfam" id="PF09339"/>
    </source>
</evidence>
<proteinExistence type="inferred from homology"/>
<dbReference type="Gene3D" id="1.10.10.10">
    <property type="entry name" value="Winged helix-like DNA-binding domain superfamily/Winged helix DNA-binding domain"/>
    <property type="match status" value="1"/>
</dbReference>
<dbReference type="CDD" id="cd00090">
    <property type="entry name" value="HTH_ARSR"/>
    <property type="match status" value="1"/>
</dbReference>
<dbReference type="Proteomes" id="UP001284601">
    <property type="component" value="Unassembled WGS sequence"/>
</dbReference>
<reference evidence="4" key="1">
    <citation type="submission" date="2023-07" db="EMBL/GenBank/DDBJ databases">
        <title>Conexibacter stalactiti sp. nov., isolated from stalactites in a lava cave and emended description of the genus Conexibacter.</title>
        <authorList>
            <person name="Lee S.D."/>
        </authorList>
    </citation>
    <scope>NUCLEOTIDE SEQUENCE [LARGE SCALE GENOMIC DNA]</scope>
    <source>
        <strain evidence="4">KCTC 39840</strain>
    </source>
</reference>
<evidence type="ECO:0000313" key="4">
    <source>
        <dbReference type="Proteomes" id="UP001284601"/>
    </source>
</evidence>
<dbReference type="InterPro" id="IPR005471">
    <property type="entry name" value="Tscrpt_reg_IclR_N"/>
</dbReference>
<dbReference type="Gene3D" id="3.30.420.40">
    <property type="match status" value="2"/>
</dbReference>
<sequence length="392" mass="40520">MEGRDVSNGCGTLLEILRHQPEASRTELAERTGLARSTVGQRLELLVAMGYVEEAGPRPSTGGRPAATVRFAAGGGVVLACDLGATHCRLAVTDLNRRVLAAVSHELPIAAGPEQVLGRVRKLLLALLERAGRRPGEVRAIGVGLPGPVEFASGRPVNPPIMPGWDGVDVPALLSAFGAPVLVDNDVNIMALGEHREHWADCADFLFVKVATGIGCGIITGGRMHRGAQGAAGDIGHIRVPDADELCRCGNRGCLEAVASGGALAKRLGEQGLAVENARAVVDVAQAGEPLAVEAIRASGHSIGEAMAGMVNFFNPAVMVIGGDLAHAGDELLAGIRGAVYQRSLILATRDLQIVTSKLDEEAGVIGAATMATDGLFAPERVDAQAARALAR</sequence>
<keyword evidence="4" id="KW-1185">Reference proteome</keyword>
<dbReference type="InterPro" id="IPR011991">
    <property type="entry name" value="ArsR-like_HTH"/>
</dbReference>
<dbReference type="Pfam" id="PF00480">
    <property type="entry name" value="ROK"/>
    <property type="match status" value="1"/>
</dbReference>
<name>A0ABU4HTV0_9ACTN</name>
<dbReference type="InterPro" id="IPR036390">
    <property type="entry name" value="WH_DNA-bd_sf"/>
</dbReference>
<dbReference type="Pfam" id="PF09339">
    <property type="entry name" value="HTH_IclR"/>
    <property type="match status" value="1"/>
</dbReference>
<feature type="domain" description="HTH iclR-type" evidence="2">
    <location>
        <begin position="12"/>
        <end position="54"/>
    </location>
</feature>
<gene>
    <name evidence="3" type="ORF">R7226_19890</name>
</gene>
<comment type="similarity">
    <text evidence="1">Belongs to the ROK (NagC/XylR) family.</text>
</comment>
<dbReference type="RefSeq" id="WP_318599057.1">
    <property type="nucleotide sequence ID" value="NZ_JAWSTH010000060.1"/>
</dbReference>
<dbReference type="InterPro" id="IPR000600">
    <property type="entry name" value="ROK"/>
</dbReference>
<evidence type="ECO:0000313" key="3">
    <source>
        <dbReference type="EMBL" id="MDW5596619.1"/>
    </source>
</evidence>
<organism evidence="3 4">
    <name type="scientific">Conexibacter stalactiti</name>
    <dbReference type="NCBI Taxonomy" id="1940611"/>
    <lineage>
        <taxon>Bacteria</taxon>
        <taxon>Bacillati</taxon>
        <taxon>Actinomycetota</taxon>
        <taxon>Thermoleophilia</taxon>
        <taxon>Solirubrobacterales</taxon>
        <taxon>Conexibacteraceae</taxon>
        <taxon>Conexibacter</taxon>
    </lineage>
</organism>
<dbReference type="InterPro" id="IPR043129">
    <property type="entry name" value="ATPase_NBD"/>
</dbReference>
<dbReference type="PANTHER" id="PTHR18964">
    <property type="entry name" value="ROK (REPRESSOR, ORF, KINASE) FAMILY"/>
    <property type="match status" value="1"/>
</dbReference>
<comment type="caution">
    <text evidence="3">The sequence shown here is derived from an EMBL/GenBank/DDBJ whole genome shotgun (WGS) entry which is preliminary data.</text>
</comment>
<dbReference type="SUPFAM" id="SSF53067">
    <property type="entry name" value="Actin-like ATPase domain"/>
    <property type="match status" value="1"/>
</dbReference>
<dbReference type="PROSITE" id="PS01125">
    <property type="entry name" value="ROK"/>
    <property type="match status" value="1"/>
</dbReference>
<accession>A0ABU4HTV0</accession>
<dbReference type="PANTHER" id="PTHR18964:SF173">
    <property type="entry name" value="GLUCOKINASE"/>
    <property type="match status" value="1"/>
</dbReference>
<dbReference type="InterPro" id="IPR036388">
    <property type="entry name" value="WH-like_DNA-bd_sf"/>
</dbReference>
<protein>
    <submittedName>
        <fullName evidence="3">ROK family transcriptional regulator</fullName>
    </submittedName>
</protein>
<evidence type="ECO:0000256" key="1">
    <source>
        <dbReference type="ARBA" id="ARBA00006479"/>
    </source>
</evidence>
<dbReference type="InterPro" id="IPR049874">
    <property type="entry name" value="ROK_cs"/>
</dbReference>